<evidence type="ECO:0000256" key="3">
    <source>
        <dbReference type="ARBA" id="ARBA00010425"/>
    </source>
</evidence>
<keyword evidence="6 8" id="KW-1133">Transmembrane helix</keyword>
<comment type="subcellular location">
    <subcellularLocation>
        <location evidence="2">Endoplasmic reticulum membrane</location>
        <topology evidence="2">Multi-pass membrane protein</topology>
    </subcellularLocation>
</comment>
<feature type="transmembrane region" description="Helical" evidence="8">
    <location>
        <begin position="148"/>
        <end position="168"/>
    </location>
</feature>
<evidence type="ECO:0000256" key="2">
    <source>
        <dbReference type="ARBA" id="ARBA00004477"/>
    </source>
</evidence>
<proteinExistence type="inferred from homology"/>
<comment type="function">
    <text evidence="1">Involved in the import of GDP-mannose from the cytoplasm into the Golgi lumen.</text>
</comment>
<organism evidence="10 11">
    <name type="scientific">Cryomyces antarcticus</name>
    <dbReference type="NCBI Taxonomy" id="329879"/>
    <lineage>
        <taxon>Eukaryota</taxon>
        <taxon>Fungi</taxon>
        <taxon>Dikarya</taxon>
        <taxon>Ascomycota</taxon>
        <taxon>Pezizomycotina</taxon>
        <taxon>Dothideomycetes</taxon>
        <taxon>Dothideomycetes incertae sedis</taxon>
        <taxon>Cryomyces</taxon>
    </lineage>
</organism>
<dbReference type="Proteomes" id="UP001357485">
    <property type="component" value="Unassembled WGS sequence"/>
</dbReference>
<evidence type="ECO:0000256" key="6">
    <source>
        <dbReference type="ARBA" id="ARBA00022989"/>
    </source>
</evidence>
<evidence type="ECO:0000256" key="1">
    <source>
        <dbReference type="ARBA" id="ARBA00003420"/>
    </source>
</evidence>
<evidence type="ECO:0000259" key="9">
    <source>
        <dbReference type="Pfam" id="PF03151"/>
    </source>
</evidence>
<reference evidence="10 11" key="1">
    <citation type="submission" date="2023-08" db="EMBL/GenBank/DDBJ databases">
        <title>Black Yeasts Isolated from many extreme environments.</title>
        <authorList>
            <person name="Coleine C."/>
            <person name="Stajich J.E."/>
            <person name="Selbmann L."/>
        </authorList>
    </citation>
    <scope>NUCLEOTIDE SEQUENCE [LARGE SCALE GENOMIC DNA]</scope>
    <source>
        <strain evidence="10 11">CCFEE 536</strain>
    </source>
</reference>
<protein>
    <recommendedName>
        <fullName evidence="9">Sugar phosphate transporter domain-containing protein</fullName>
    </recommendedName>
</protein>
<dbReference type="SUPFAM" id="SSF103481">
    <property type="entry name" value="Multidrug resistance efflux transporter EmrE"/>
    <property type="match status" value="1"/>
</dbReference>
<dbReference type="EMBL" id="JAVRRA010026018">
    <property type="protein sequence ID" value="KAK5103271.1"/>
    <property type="molecule type" value="Genomic_DNA"/>
</dbReference>
<comment type="subunit">
    <text evidence="4">Homooligomer.</text>
</comment>
<evidence type="ECO:0000313" key="11">
    <source>
        <dbReference type="Proteomes" id="UP001357485"/>
    </source>
</evidence>
<comment type="caution">
    <text evidence="10">The sequence shown here is derived from an EMBL/GenBank/DDBJ whole genome shotgun (WGS) entry which is preliminary data.</text>
</comment>
<evidence type="ECO:0000313" key="10">
    <source>
        <dbReference type="EMBL" id="KAK5103271.1"/>
    </source>
</evidence>
<feature type="transmembrane region" description="Helical" evidence="8">
    <location>
        <begin position="202"/>
        <end position="219"/>
    </location>
</feature>
<keyword evidence="11" id="KW-1185">Reference proteome</keyword>
<feature type="transmembrane region" description="Helical" evidence="8">
    <location>
        <begin position="52"/>
        <end position="68"/>
    </location>
</feature>
<sequence>MLYTLNVAISNLSLHHVTIPFHQVIRATTPIFTILIYRLVYSTSYATTTHTSLLPIILGVAIATYGDYSFTLPGLFLTLLGALLAALKTVATNRMQTGGLRLGALEILHRMSALAMVQSVALAYMSGETASFLASYASAEQLLSRRRVLALLGNGAIAFGLNVVSFAANKRVGALTMTVAANVKQTLTVVLGFVLFDVRIEALNAAGIALTLAGGAWYAKVEMVAKRQTQLLPTSADVSGKA</sequence>
<gene>
    <name evidence="10" type="ORF">LTR16_006956</name>
</gene>
<keyword evidence="5 8" id="KW-0812">Transmembrane</keyword>
<name>A0ABR0KQ05_9PEZI</name>
<dbReference type="InterPro" id="IPR050186">
    <property type="entry name" value="TPT_transporter"/>
</dbReference>
<feature type="transmembrane region" description="Helical" evidence="8">
    <location>
        <begin position="74"/>
        <end position="91"/>
    </location>
</feature>
<evidence type="ECO:0000256" key="7">
    <source>
        <dbReference type="ARBA" id="ARBA00023136"/>
    </source>
</evidence>
<dbReference type="PANTHER" id="PTHR11132">
    <property type="entry name" value="SOLUTE CARRIER FAMILY 35"/>
    <property type="match status" value="1"/>
</dbReference>
<feature type="domain" description="Sugar phosphate transporter" evidence="9">
    <location>
        <begin position="4"/>
        <end position="218"/>
    </location>
</feature>
<dbReference type="InterPro" id="IPR004853">
    <property type="entry name" value="Sugar_P_trans_dom"/>
</dbReference>
<comment type="similarity">
    <text evidence="3">Belongs to the TPT transporter family. SLC35D subfamily.</text>
</comment>
<keyword evidence="7 8" id="KW-0472">Membrane</keyword>
<evidence type="ECO:0000256" key="8">
    <source>
        <dbReference type="SAM" id="Phobius"/>
    </source>
</evidence>
<accession>A0ABR0KQ05</accession>
<evidence type="ECO:0000256" key="5">
    <source>
        <dbReference type="ARBA" id="ARBA00022692"/>
    </source>
</evidence>
<dbReference type="InterPro" id="IPR037185">
    <property type="entry name" value="EmrE-like"/>
</dbReference>
<dbReference type="Pfam" id="PF03151">
    <property type="entry name" value="TPT"/>
    <property type="match status" value="1"/>
</dbReference>
<evidence type="ECO:0000256" key="4">
    <source>
        <dbReference type="ARBA" id="ARBA00011182"/>
    </source>
</evidence>